<evidence type="ECO:0000256" key="1">
    <source>
        <dbReference type="ARBA" id="ARBA00022670"/>
    </source>
</evidence>
<dbReference type="EMBL" id="ML978329">
    <property type="protein sequence ID" value="KAF2023718.1"/>
    <property type="molecule type" value="Genomic_DNA"/>
</dbReference>
<dbReference type="Proteomes" id="UP000799777">
    <property type="component" value="Unassembled WGS sequence"/>
</dbReference>
<dbReference type="InterPro" id="IPR036852">
    <property type="entry name" value="Peptidase_S8/S53_dom_sf"/>
</dbReference>
<protein>
    <recommendedName>
        <fullName evidence="5">Peptidase S8/S53 domain-containing protein</fullName>
    </recommendedName>
</protein>
<accession>A0A9P4LFY1</accession>
<proteinExistence type="predicted"/>
<reference evidence="6" key="1">
    <citation type="journal article" date="2020" name="Stud. Mycol.">
        <title>101 Dothideomycetes genomes: a test case for predicting lifestyles and emergence of pathogens.</title>
        <authorList>
            <person name="Haridas S."/>
            <person name="Albert R."/>
            <person name="Binder M."/>
            <person name="Bloem J."/>
            <person name="Labutti K."/>
            <person name="Salamov A."/>
            <person name="Andreopoulos B."/>
            <person name="Baker S."/>
            <person name="Barry K."/>
            <person name="Bills G."/>
            <person name="Bluhm B."/>
            <person name="Cannon C."/>
            <person name="Castanera R."/>
            <person name="Culley D."/>
            <person name="Daum C."/>
            <person name="Ezra D."/>
            <person name="Gonzalez J."/>
            <person name="Henrissat B."/>
            <person name="Kuo A."/>
            <person name="Liang C."/>
            <person name="Lipzen A."/>
            <person name="Lutzoni F."/>
            <person name="Magnuson J."/>
            <person name="Mondo S."/>
            <person name="Nolan M."/>
            <person name="Ohm R."/>
            <person name="Pangilinan J."/>
            <person name="Park H.-J."/>
            <person name="Ramirez L."/>
            <person name="Alfaro M."/>
            <person name="Sun H."/>
            <person name="Tritt A."/>
            <person name="Yoshinaga Y."/>
            <person name="Zwiers L.-H."/>
            <person name="Turgeon B."/>
            <person name="Goodwin S."/>
            <person name="Spatafora J."/>
            <person name="Crous P."/>
            <person name="Grigoriev I."/>
        </authorList>
    </citation>
    <scope>NUCLEOTIDE SEQUENCE</scope>
    <source>
        <strain evidence="6">CBS 110217</strain>
    </source>
</reference>
<organism evidence="6 7">
    <name type="scientific">Setomelanomma holmii</name>
    <dbReference type="NCBI Taxonomy" id="210430"/>
    <lineage>
        <taxon>Eukaryota</taxon>
        <taxon>Fungi</taxon>
        <taxon>Dikarya</taxon>
        <taxon>Ascomycota</taxon>
        <taxon>Pezizomycotina</taxon>
        <taxon>Dothideomycetes</taxon>
        <taxon>Pleosporomycetidae</taxon>
        <taxon>Pleosporales</taxon>
        <taxon>Pleosporineae</taxon>
        <taxon>Phaeosphaeriaceae</taxon>
        <taxon>Setomelanomma</taxon>
    </lineage>
</organism>
<keyword evidence="2" id="KW-0378">Hydrolase</keyword>
<keyword evidence="3" id="KW-0720">Serine protease</keyword>
<feature type="domain" description="Peptidase S8/S53" evidence="5">
    <location>
        <begin position="13"/>
        <end position="103"/>
    </location>
</feature>
<name>A0A9P4LFY1_9PLEO</name>
<feature type="region of interest" description="Disordered" evidence="4">
    <location>
        <begin position="125"/>
        <end position="156"/>
    </location>
</feature>
<comment type="caution">
    <text evidence="6">The sequence shown here is derived from an EMBL/GenBank/DDBJ whole genome shotgun (WGS) entry which is preliminary data.</text>
</comment>
<evidence type="ECO:0000256" key="3">
    <source>
        <dbReference type="ARBA" id="ARBA00022825"/>
    </source>
</evidence>
<evidence type="ECO:0000259" key="5">
    <source>
        <dbReference type="Pfam" id="PF00082"/>
    </source>
</evidence>
<evidence type="ECO:0000313" key="6">
    <source>
        <dbReference type="EMBL" id="KAF2023718.1"/>
    </source>
</evidence>
<keyword evidence="1" id="KW-0645">Protease</keyword>
<evidence type="ECO:0000256" key="4">
    <source>
        <dbReference type="SAM" id="MobiDB-lite"/>
    </source>
</evidence>
<dbReference type="GO" id="GO:0006508">
    <property type="term" value="P:proteolysis"/>
    <property type="evidence" value="ECO:0007669"/>
    <property type="project" value="UniProtKB-KW"/>
</dbReference>
<keyword evidence="7" id="KW-1185">Reference proteome</keyword>
<dbReference type="SUPFAM" id="SSF52743">
    <property type="entry name" value="Subtilisin-like"/>
    <property type="match status" value="1"/>
</dbReference>
<dbReference type="PROSITE" id="PS00138">
    <property type="entry name" value="SUBTILASE_SER"/>
    <property type="match status" value="1"/>
</dbReference>
<gene>
    <name evidence="6" type="ORF">EK21DRAFT_118511</name>
</gene>
<sequence length="156" mass="17141">MIPMVIKDEKHPIINVGAVSLCGLRSPFSQYGNQLDRYAIGHDITGQRKTDMTEAKEIEGTSYAAPQMAGLIATYLSFAPISDQWKSLPGYKRVEAIKNYLMSDKSSWVRKSNTDTGEDLRVICNGAEKEDHKSVGANPGRDSATAPARPVNNQIK</sequence>
<dbReference type="AlphaFoldDB" id="A0A9P4LFY1"/>
<dbReference type="Pfam" id="PF00082">
    <property type="entry name" value="Peptidase_S8"/>
    <property type="match status" value="1"/>
</dbReference>
<dbReference type="InterPro" id="IPR000209">
    <property type="entry name" value="Peptidase_S8/S53_dom"/>
</dbReference>
<dbReference type="GO" id="GO:0004252">
    <property type="term" value="F:serine-type endopeptidase activity"/>
    <property type="evidence" value="ECO:0007669"/>
    <property type="project" value="InterPro"/>
</dbReference>
<dbReference type="InterPro" id="IPR023828">
    <property type="entry name" value="Peptidase_S8_Ser-AS"/>
</dbReference>
<evidence type="ECO:0000313" key="7">
    <source>
        <dbReference type="Proteomes" id="UP000799777"/>
    </source>
</evidence>
<dbReference type="Gene3D" id="3.40.50.200">
    <property type="entry name" value="Peptidase S8/S53 domain"/>
    <property type="match status" value="1"/>
</dbReference>
<evidence type="ECO:0000256" key="2">
    <source>
        <dbReference type="ARBA" id="ARBA00022801"/>
    </source>
</evidence>
<dbReference type="OrthoDB" id="1896086at2759"/>